<evidence type="ECO:0000313" key="2">
    <source>
        <dbReference type="EMBL" id="NIH55376.1"/>
    </source>
</evidence>
<proteinExistence type="predicted"/>
<evidence type="ECO:0000256" key="1">
    <source>
        <dbReference type="SAM" id="Phobius"/>
    </source>
</evidence>
<dbReference type="RefSeq" id="WP_167163708.1">
    <property type="nucleotide sequence ID" value="NZ_BAAAOO010000018.1"/>
</dbReference>
<organism evidence="2 3">
    <name type="scientific">Brooklawnia cerclae</name>
    <dbReference type="NCBI Taxonomy" id="349934"/>
    <lineage>
        <taxon>Bacteria</taxon>
        <taxon>Bacillati</taxon>
        <taxon>Actinomycetota</taxon>
        <taxon>Actinomycetes</taxon>
        <taxon>Propionibacteriales</taxon>
        <taxon>Propionibacteriaceae</taxon>
        <taxon>Brooklawnia</taxon>
    </lineage>
</organism>
<keyword evidence="3" id="KW-1185">Reference proteome</keyword>
<protein>
    <submittedName>
        <fullName evidence="2">Uncharacterized protein</fullName>
    </submittedName>
</protein>
<evidence type="ECO:0000313" key="3">
    <source>
        <dbReference type="Proteomes" id="UP000749311"/>
    </source>
</evidence>
<dbReference type="Proteomes" id="UP000749311">
    <property type="component" value="Unassembled WGS sequence"/>
</dbReference>
<dbReference type="EMBL" id="JAAMOZ010000001">
    <property type="protein sequence ID" value="NIH55376.1"/>
    <property type="molecule type" value="Genomic_DNA"/>
</dbReference>
<sequence length="73" mass="7765">MDINDLQRLRDMPAQPSSFSNALAAKSINAAVQHHSFVRVRTIGAAAAAVGVVAIAVTLTVDIVAFWRCFVIA</sequence>
<keyword evidence="1" id="KW-0812">Transmembrane</keyword>
<name>A0ABX0SFI1_9ACTN</name>
<keyword evidence="1" id="KW-1133">Transmembrane helix</keyword>
<feature type="transmembrane region" description="Helical" evidence="1">
    <location>
        <begin position="43"/>
        <end position="67"/>
    </location>
</feature>
<accession>A0ABX0SFI1</accession>
<comment type="caution">
    <text evidence="2">The sequence shown here is derived from an EMBL/GenBank/DDBJ whole genome shotgun (WGS) entry which is preliminary data.</text>
</comment>
<keyword evidence="1" id="KW-0472">Membrane</keyword>
<gene>
    <name evidence="2" type="ORF">FB473_000021</name>
</gene>
<reference evidence="2 3" key="1">
    <citation type="submission" date="2020-02" db="EMBL/GenBank/DDBJ databases">
        <title>Sequencing the genomes of 1000 actinobacteria strains.</title>
        <authorList>
            <person name="Klenk H.-P."/>
        </authorList>
    </citation>
    <scope>NUCLEOTIDE SEQUENCE [LARGE SCALE GENOMIC DNA]</scope>
    <source>
        <strain evidence="2 3">DSM 19609</strain>
    </source>
</reference>